<evidence type="ECO:0000256" key="8">
    <source>
        <dbReference type="ARBA" id="ARBA00023136"/>
    </source>
</evidence>
<comment type="subcellular location">
    <subcellularLocation>
        <location evidence="1">Endomembrane system</location>
        <topology evidence="1">Multi-pass membrane protein</topology>
    </subcellularLocation>
</comment>
<evidence type="ECO:0000256" key="4">
    <source>
        <dbReference type="ARBA" id="ARBA00022692"/>
    </source>
</evidence>
<evidence type="ECO:0000256" key="9">
    <source>
        <dbReference type="SAM" id="Phobius"/>
    </source>
</evidence>
<name>A0AA35WTF7_GEOBA</name>
<keyword evidence="7" id="KW-0406">Ion transport</keyword>
<proteinExistence type="inferred from homology"/>
<dbReference type="PANTHER" id="PTHR12263:SF0">
    <property type="entry name" value="V-TYPE PROTON ATPASE SUBUNIT"/>
    <property type="match status" value="1"/>
</dbReference>
<feature type="transmembrane region" description="Helical" evidence="9">
    <location>
        <begin position="6"/>
        <end position="31"/>
    </location>
</feature>
<comment type="caution">
    <text evidence="10">The sequence shown here is derived from an EMBL/GenBank/DDBJ whole genome shotgun (WGS) entry which is preliminary data.</text>
</comment>
<comment type="similarity">
    <text evidence="2">Belongs to the V-ATPase e1/e2 subunit family.</text>
</comment>
<evidence type="ECO:0000256" key="6">
    <source>
        <dbReference type="ARBA" id="ARBA00022989"/>
    </source>
</evidence>
<dbReference type="EMBL" id="CASHTH010002643">
    <property type="protein sequence ID" value="CAI8033173.1"/>
    <property type="molecule type" value="Genomic_DNA"/>
</dbReference>
<dbReference type="Pfam" id="PF05493">
    <property type="entry name" value="ATP_synt_H"/>
    <property type="match status" value="1"/>
</dbReference>
<dbReference type="PANTHER" id="PTHR12263">
    <property type="entry name" value="VACUOLAR ATP SYNTHASE SUBUNIT H"/>
    <property type="match status" value="1"/>
</dbReference>
<evidence type="ECO:0000313" key="10">
    <source>
        <dbReference type="EMBL" id="CAI8033173.1"/>
    </source>
</evidence>
<gene>
    <name evidence="10" type="ORF">GBAR_LOCUS18707</name>
</gene>
<accession>A0AA35WTF7</accession>
<evidence type="ECO:0000313" key="11">
    <source>
        <dbReference type="Proteomes" id="UP001174909"/>
    </source>
</evidence>
<dbReference type="Proteomes" id="UP001174909">
    <property type="component" value="Unassembled WGS sequence"/>
</dbReference>
<protein>
    <submittedName>
        <fullName evidence="10">V-type proton ATPase subunit e 1</fullName>
    </submittedName>
</protein>
<evidence type="ECO:0000256" key="7">
    <source>
        <dbReference type="ARBA" id="ARBA00023065"/>
    </source>
</evidence>
<keyword evidence="3" id="KW-0813">Transport</keyword>
<dbReference type="GO" id="GO:0046961">
    <property type="term" value="F:proton-transporting ATPase activity, rotational mechanism"/>
    <property type="evidence" value="ECO:0007669"/>
    <property type="project" value="InterPro"/>
</dbReference>
<dbReference type="InterPro" id="IPR008389">
    <property type="entry name" value="ATPase_V0-cplx_e1/e2_su"/>
</dbReference>
<keyword evidence="6 9" id="KW-1133">Transmembrane helix</keyword>
<evidence type="ECO:0000256" key="1">
    <source>
        <dbReference type="ARBA" id="ARBA00004127"/>
    </source>
</evidence>
<evidence type="ECO:0000256" key="3">
    <source>
        <dbReference type="ARBA" id="ARBA00022448"/>
    </source>
</evidence>
<sequence>MFNSSLFVALPIITIFWVAVFIAGFIVPFLIPKNPNRWTIGTMIATTAICCYVFWLIAFLAQLNPLIGPEVPNAVAAHMRRAWLGWKQAKTYDTCYPSW</sequence>
<reference evidence="10" key="1">
    <citation type="submission" date="2023-03" db="EMBL/GenBank/DDBJ databases">
        <authorList>
            <person name="Steffen K."/>
            <person name="Cardenas P."/>
        </authorList>
    </citation>
    <scope>NUCLEOTIDE SEQUENCE</scope>
</reference>
<organism evidence="10 11">
    <name type="scientific">Geodia barretti</name>
    <name type="common">Barrett's horny sponge</name>
    <dbReference type="NCBI Taxonomy" id="519541"/>
    <lineage>
        <taxon>Eukaryota</taxon>
        <taxon>Metazoa</taxon>
        <taxon>Porifera</taxon>
        <taxon>Demospongiae</taxon>
        <taxon>Heteroscleromorpha</taxon>
        <taxon>Tetractinellida</taxon>
        <taxon>Astrophorina</taxon>
        <taxon>Geodiidae</taxon>
        <taxon>Geodia</taxon>
    </lineage>
</organism>
<keyword evidence="4 9" id="KW-0812">Transmembrane</keyword>
<evidence type="ECO:0000256" key="5">
    <source>
        <dbReference type="ARBA" id="ARBA00022781"/>
    </source>
</evidence>
<keyword evidence="5" id="KW-0375">Hydrogen ion transport</keyword>
<evidence type="ECO:0000256" key="2">
    <source>
        <dbReference type="ARBA" id="ARBA00008328"/>
    </source>
</evidence>
<keyword evidence="11" id="KW-1185">Reference proteome</keyword>
<dbReference type="GO" id="GO:0033179">
    <property type="term" value="C:proton-transporting V-type ATPase, V0 domain"/>
    <property type="evidence" value="ECO:0007669"/>
    <property type="project" value="InterPro"/>
</dbReference>
<feature type="transmembrane region" description="Helical" evidence="9">
    <location>
        <begin position="38"/>
        <end position="61"/>
    </location>
</feature>
<keyword evidence="8 9" id="KW-0472">Membrane</keyword>
<dbReference type="AlphaFoldDB" id="A0AA35WTF7"/>
<dbReference type="GO" id="GO:0012505">
    <property type="term" value="C:endomembrane system"/>
    <property type="evidence" value="ECO:0007669"/>
    <property type="project" value="UniProtKB-SubCell"/>
</dbReference>